<dbReference type="GO" id="GO:0009279">
    <property type="term" value="C:cell outer membrane"/>
    <property type="evidence" value="ECO:0007669"/>
    <property type="project" value="UniProtKB-SubCell"/>
</dbReference>
<evidence type="ECO:0000256" key="5">
    <source>
        <dbReference type="ARBA" id="ARBA00038306"/>
    </source>
</evidence>
<evidence type="ECO:0000313" key="9">
    <source>
        <dbReference type="Proteomes" id="UP000095463"/>
    </source>
</evidence>
<accession>A0A1E5XH47</accession>
<evidence type="ECO:0000259" key="7">
    <source>
        <dbReference type="Pfam" id="PF13505"/>
    </source>
</evidence>
<sequence length="221" mass="22993">MWTKTKIALASVMLLGVAGAANAADLIVDEVAMAAAVPAGDWTGAYVGGNIGWSSGTVDWEVAGGGPPDGSYDLDGFSVGAQAGYNWQMDSVVFGIEGDVALASIYGEDLSIPANRTINWTASLRGRLGYAWDAVLLYATAGVAVANTTGEVFIIDDVTETHVGWTVGVGAEAMVSDNVSAKLEYNYADYGAVTYDYFGGLLPVDTSITTHTIKAGVNFHF</sequence>
<dbReference type="AlphaFoldDB" id="A0A1E5XH47"/>
<name>A0A1E5XH47_9HYPH</name>
<dbReference type="InterPro" id="IPR011250">
    <property type="entry name" value="OMP/PagP_B-barrel"/>
</dbReference>
<dbReference type="PANTHER" id="PTHR34001:SF3">
    <property type="entry name" value="BLL7405 PROTEIN"/>
    <property type="match status" value="1"/>
</dbReference>
<keyword evidence="3" id="KW-0472">Membrane</keyword>
<comment type="subcellular location">
    <subcellularLocation>
        <location evidence="1">Cell outer membrane</location>
    </subcellularLocation>
</comment>
<evidence type="ECO:0000256" key="3">
    <source>
        <dbReference type="ARBA" id="ARBA00023136"/>
    </source>
</evidence>
<feature type="domain" description="Outer membrane protein beta-barrel" evidence="7">
    <location>
        <begin position="32"/>
        <end position="221"/>
    </location>
</feature>
<keyword evidence="9" id="KW-1185">Reference proteome</keyword>
<dbReference type="RefSeq" id="WP_069912771.1">
    <property type="nucleotide sequence ID" value="NZ_LAJE02000410.1"/>
</dbReference>
<evidence type="ECO:0000313" key="8">
    <source>
        <dbReference type="EMBL" id="OEO27912.1"/>
    </source>
</evidence>
<dbReference type="Proteomes" id="UP000095463">
    <property type="component" value="Unassembled WGS sequence"/>
</dbReference>
<keyword evidence="4" id="KW-0998">Cell outer membrane</keyword>
<reference evidence="8 9" key="1">
    <citation type="journal article" date="2015" name="Genome Announc.">
        <title>Genome Assemblies of Three Soil-Associated Devosia species: D. insulae, D. limi, and D. soli.</title>
        <authorList>
            <person name="Hassan Y.I."/>
            <person name="Lepp D."/>
            <person name="Zhou T."/>
        </authorList>
    </citation>
    <scope>NUCLEOTIDE SEQUENCE [LARGE SCALE GENOMIC DNA]</scope>
    <source>
        <strain evidence="8 9">DS-56</strain>
    </source>
</reference>
<comment type="caution">
    <text evidence="8">The sequence shown here is derived from an EMBL/GenBank/DDBJ whole genome shotgun (WGS) entry which is preliminary data.</text>
</comment>
<dbReference type="InterPro" id="IPR051692">
    <property type="entry name" value="OMP-like"/>
</dbReference>
<evidence type="ECO:0000256" key="1">
    <source>
        <dbReference type="ARBA" id="ARBA00004442"/>
    </source>
</evidence>
<comment type="similarity">
    <text evidence="5">Belongs to the Omp25/RopB family.</text>
</comment>
<dbReference type="SUPFAM" id="SSF56925">
    <property type="entry name" value="OMPA-like"/>
    <property type="match status" value="1"/>
</dbReference>
<dbReference type="EMBL" id="LAJE02000410">
    <property type="protein sequence ID" value="OEO27912.1"/>
    <property type="molecule type" value="Genomic_DNA"/>
</dbReference>
<evidence type="ECO:0000256" key="2">
    <source>
        <dbReference type="ARBA" id="ARBA00022729"/>
    </source>
</evidence>
<protein>
    <recommendedName>
        <fullName evidence="7">Outer membrane protein beta-barrel domain-containing protein</fullName>
    </recommendedName>
</protein>
<organism evidence="8 9">
    <name type="scientific">Devosia insulae DS-56</name>
    <dbReference type="NCBI Taxonomy" id="1116389"/>
    <lineage>
        <taxon>Bacteria</taxon>
        <taxon>Pseudomonadati</taxon>
        <taxon>Pseudomonadota</taxon>
        <taxon>Alphaproteobacteria</taxon>
        <taxon>Hyphomicrobiales</taxon>
        <taxon>Devosiaceae</taxon>
        <taxon>Devosia</taxon>
    </lineage>
</organism>
<dbReference type="PANTHER" id="PTHR34001">
    <property type="entry name" value="BLL7405 PROTEIN"/>
    <property type="match status" value="1"/>
</dbReference>
<gene>
    <name evidence="8" type="ORF">VW23_007315</name>
</gene>
<feature type="chain" id="PRO_5009190101" description="Outer membrane protein beta-barrel domain-containing protein" evidence="6">
    <location>
        <begin position="24"/>
        <end position="221"/>
    </location>
</feature>
<feature type="signal peptide" evidence="6">
    <location>
        <begin position="1"/>
        <end position="23"/>
    </location>
</feature>
<dbReference type="Pfam" id="PF13505">
    <property type="entry name" value="OMP_b-brl"/>
    <property type="match status" value="1"/>
</dbReference>
<evidence type="ECO:0000256" key="4">
    <source>
        <dbReference type="ARBA" id="ARBA00023237"/>
    </source>
</evidence>
<proteinExistence type="inferred from homology"/>
<keyword evidence="2 6" id="KW-0732">Signal</keyword>
<dbReference type="OrthoDB" id="9815357at2"/>
<dbReference type="InterPro" id="IPR027385">
    <property type="entry name" value="Beta-barrel_OMP"/>
</dbReference>
<dbReference type="Gene3D" id="2.40.160.20">
    <property type="match status" value="1"/>
</dbReference>
<evidence type="ECO:0000256" key="6">
    <source>
        <dbReference type="SAM" id="SignalP"/>
    </source>
</evidence>